<reference evidence="2 3" key="1">
    <citation type="submission" date="2010-08" db="EMBL/GenBank/DDBJ databases">
        <title>Complete sequence of Clostridium cellulovorans 743B.</title>
        <authorList>
            <consortium name="US DOE Joint Genome Institute"/>
            <person name="Lucas S."/>
            <person name="Copeland A."/>
            <person name="Lapidus A."/>
            <person name="Cheng J.-F."/>
            <person name="Bruce D."/>
            <person name="Goodwin L."/>
            <person name="Pitluck S."/>
            <person name="Chertkov O."/>
            <person name="Detter J.C."/>
            <person name="Han C."/>
            <person name="Tapia R."/>
            <person name="Land M."/>
            <person name="Hauser L."/>
            <person name="Chang Y.-J."/>
            <person name="Jeffries C."/>
            <person name="Kyrpides N."/>
            <person name="Ivanova N."/>
            <person name="Mikhailova N."/>
            <person name="Hemme C.L."/>
            <person name="Woyke T."/>
        </authorList>
    </citation>
    <scope>NUCLEOTIDE SEQUENCE [LARGE SCALE GENOMIC DNA]</scope>
    <source>
        <strain evidence="3">ATCC 35296 / DSM 3052 / OCM 3 / 743B</strain>
    </source>
</reference>
<dbReference type="MEROPS" id="S55.001"/>
<dbReference type="PROSITE" id="PS51494">
    <property type="entry name" value="SPOIVB"/>
    <property type="match status" value="1"/>
</dbReference>
<feature type="domain" description="Peptidase S55" evidence="1">
    <location>
        <begin position="137"/>
        <end position="368"/>
    </location>
</feature>
<name>D9SLV5_CLOC7</name>
<dbReference type="EMBL" id="CP002160">
    <property type="protein sequence ID" value="ADL51686.1"/>
    <property type="molecule type" value="Genomic_DNA"/>
</dbReference>
<evidence type="ECO:0000313" key="2">
    <source>
        <dbReference type="EMBL" id="ADL51686.1"/>
    </source>
</evidence>
<dbReference type="KEGG" id="ccb:Clocel_1942"/>
<dbReference type="SUPFAM" id="SSF50156">
    <property type="entry name" value="PDZ domain-like"/>
    <property type="match status" value="1"/>
</dbReference>
<dbReference type="InterPro" id="IPR008763">
    <property type="entry name" value="Peptidase_S55"/>
</dbReference>
<accession>D9SLV5</accession>
<dbReference type="HOGENOM" id="CLU_035713_0_0_9"/>
<dbReference type="NCBIfam" id="TIGR02860">
    <property type="entry name" value="spore_IV_B"/>
    <property type="match status" value="1"/>
</dbReference>
<dbReference type="Gene3D" id="2.30.42.10">
    <property type="match status" value="1"/>
</dbReference>
<dbReference type="InterPro" id="IPR014219">
    <property type="entry name" value="SpoIVB"/>
</dbReference>
<dbReference type="STRING" id="573061.Clocel_1942"/>
<dbReference type="SUPFAM" id="SSF50494">
    <property type="entry name" value="Trypsin-like serine proteases"/>
    <property type="match status" value="1"/>
</dbReference>
<dbReference type="AlphaFoldDB" id="D9SLV5"/>
<evidence type="ECO:0000313" key="3">
    <source>
        <dbReference type="Proteomes" id="UP000002730"/>
    </source>
</evidence>
<dbReference type="InterPro" id="IPR009003">
    <property type="entry name" value="Peptidase_S1_PA"/>
</dbReference>
<dbReference type="SMART" id="SM00228">
    <property type="entry name" value="PDZ"/>
    <property type="match status" value="1"/>
</dbReference>
<dbReference type="InterPro" id="IPR001478">
    <property type="entry name" value="PDZ"/>
</dbReference>
<gene>
    <name evidence="2" type="ordered locus">Clocel_1942</name>
</gene>
<sequence length="368" mass="40498">MKIKTLKVKILVILIASFLINYTVILSESYSNILDPPGKEVTAVSTFNQKLKKDKYVYLGGTPLGIKLKSQGLLVVAISDIEGKDGKIYRPALECDIRIGDIITEVNNVKLTKSQDITDILNCIVNDKVTIKISRNDKVIDKLATVAYAKDGCYKLGVWVRESMAGVGTLTFYEPESDLFAALGHAVTDSDTNEIFKISTGRIVESSISSVKKGEKGNPGELRGIFIDEESPVGEVKINTITGVYGFGGKPLIRHENQKLIKIGSYKDIKEGSAKILTTIDGQEPQFYDIKIEKLLEQKNPSTKSMIITITDKELLERTGGIVQGMSGSPIIQNNKLIGAVTHVLVNRPDTGYGIYIDWMFDEMSKIS</sequence>
<keyword evidence="2" id="KW-0378">Hydrolase</keyword>
<keyword evidence="3" id="KW-1185">Reference proteome</keyword>
<dbReference type="EC" id="3.4.21.116" evidence="2"/>
<proteinExistence type="predicted"/>
<dbReference type="Pfam" id="PF05580">
    <property type="entry name" value="Peptidase_S55"/>
    <property type="match status" value="1"/>
</dbReference>
<dbReference type="InterPro" id="IPR036034">
    <property type="entry name" value="PDZ_sf"/>
</dbReference>
<dbReference type="Proteomes" id="UP000002730">
    <property type="component" value="Chromosome"/>
</dbReference>
<evidence type="ECO:0000259" key="1">
    <source>
        <dbReference type="PROSITE" id="PS51494"/>
    </source>
</evidence>
<dbReference type="eggNOG" id="COG0750">
    <property type="taxonomic scope" value="Bacteria"/>
</dbReference>
<dbReference type="RefSeq" id="WP_013291709.1">
    <property type="nucleotide sequence ID" value="NC_014393.1"/>
</dbReference>
<organism evidence="2 3">
    <name type="scientific">Clostridium cellulovorans (strain ATCC 35296 / DSM 3052 / OCM 3 / 743B)</name>
    <dbReference type="NCBI Taxonomy" id="573061"/>
    <lineage>
        <taxon>Bacteria</taxon>
        <taxon>Bacillati</taxon>
        <taxon>Bacillota</taxon>
        <taxon>Clostridia</taxon>
        <taxon>Eubacteriales</taxon>
        <taxon>Clostridiaceae</taxon>
        <taxon>Clostridium</taxon>
    </lineage>
</organism>
<dbReference type="GO" id="GO:0016787">
    <property type="term" value="F:hydrolase activity"/>
    <property type="evidence" value="ECO:0007669"/>
    <property type="project" value="UniProtKB-KW"/>
</dbReference>
<protein>
    <submittedName>
        <fullName evidence="2">Stage IV sporulation protein B</fullName>
        <ecNumber evidence="2">3.4.21.116</ecNumber>
    </submittedName>
</protein>